<dbReference type="Gene3D" id="2.80.10.50">
    <property type="match status" value="1"/>
</dbReference>
<keyword evidence="2" id="KW-1015">Disulfide bond</keyword>
<evidence type="ECO:0000256" key="1">
    <source>
        <dbReference type="ARBA" id="ARBA00022734"/>
    </source>
</evidence>
<gene>
    <name evidence="3" type="ORF">CTOB1V02_LOCUS5768</name>
</gene>
<dbReference type="Gene3D" id="3.90.550.10">
    <property type="entry name" value="Spore Coat Polysaccharide Biosynthesis Protein SpsA, Chain A"/>
    <property type="match status" value="1"/>
</dbReference>
<proteinExistence type="predicted"/>
<accession>A0A7R8WCF8</accession>
<dbReference type="AlphaFoldDB" id="A0A7R8WCF8"/>
<dbReference type="GO" id="GO:0030246">
    <property type="term" value="F:carbohydrate binding"/>
    <property type="evidence" value="ECO:0007669"/>
    <property type="project" value="UniProtKB-KW"/>
</dbReference>
<dbReference type="InterPro" id="IPR035992">
    <property type="entry name" value="Ricin_B-like_lectins"/>
</dbReference>
<dbReference type="GO" id="GO:0006493">
    <property type="term" value="P:protein O-linked glycosylation"/>
    <property type="evidence" value="ECO:0007669"/>
    <property type="project" value="TreeGrafter"/>
</dbReference>
<dbReference type="EMBL" id="OB661290">
    <property type="protein sequence ID" value="CAD7227874.1"/>
    <property type="molecule type" value="Genomic_DNA"/>
</dbReference>
<dbReference type="InterPro" id="IPR000772">
    <property type="entry name" value="Ricin_B_lectin"/>
</dbReference>
<evidence type="ECO:0000313" key="3">
    <source>
        <dbReference type="EMBL" id="CAD7227874.1"/>
    </source>
</evidence>
<dbReference type="InterPro" id="IPR029044">
    <property type="entry name" value="Nucleotide-diphossugar_trans"/>
</dbReference>
<dbReference type="GO" id="GO:0005794">
    <property type="term" value="C:Golgi apparatus"/>
    <property type="evidence" value="ECO:0007669"/>
    <property type="project" value="TreeGrafter"/>
</dbReference>
<dbReference type="PANTHER" id="PTHR11675:SF118">
    <property type="entry name" value="POLYPEPTIDE N-ACETYLGALACTOSAMINYLTRANSFERASE 3"/>
    <property type="match status" value="1"/>
</dbReference>
<dbReference type="Pfam" id="PF00652">
    <property type="entry name" value="Ricin_B_lectin"/>
    <property type="match status" value="1"/>
</dbReference>
<keyword evidence="1" id="KW-0430">Lectin</keyword>
<name>A0A7R8WCF8_9CRUS</name>
<protein>
    <submittedName>
        <fullName evidence="3">Uncharacterized protein</fullName>
    </submittedName>
</protein>
<dbReference type="OrthoDB" id="330637at2759"/>
<sequence>MVFAFHLLQQLWQCGGRVLIQPCSHVGHLFRSASPYTFPREGGVGSVLQQNFARVAEVWMDQWKEFFYKLNPGEPRSPVGSDLGIHHVLSSIKHHLRESVLKCRGFEYFLKEAWDEHFMPNASRIVGQIVNAHFPSRCLQRVAPNDEVQVADCVQPGKMWYPPQIFIGTEKGMIRGDEATCLDSPDERRVFAATCIAQNVNQQWKMKNGMFVHSASSLCLDLSSTNKKAVLRSCDVSVQQQYWTFQSLPWEVRVD</sequence>
<reference evidence="3" key="1">
    <citation type="submission" date="2020-11" db="EMBL/GenBank/DDBJ databases">
        <authorList>
            <person name="Tran Van P."/>
        </authorList>
    </citation>
    <scope>NUCLEOTIDE SEQUENCE</scope>
</reference>
<dbReference type="PROSITE" id="PS50231">
    <property type="entry name" value="RICIN_B_LECTIN"/>
    <property type="match status" value="1"/>
</dbReference>
<dbReference type="PANTHER" id="PTHR11675">
    <property type="entry name" value="N-ACETYLGALACTOSAMINYLTRANSFERASE"/>
    <property type="match status" value="1"/>
</dbReference>
<dbReference type="SMART" id="SM00458">
    <property type="entry name" value="RICIN"/>
    <property type="match status" value="1"/>
</dbReference>
<dbReference type="GO" id="GO:0004653">
    <property type="term" value="F:polypeptide N-acetylgalactosaminyltransferase activity"/>
    <property type="evidence" value="ECO:0007669"/>
    <property type="project" value="TreeGrafter"/>
</dbReference>
<dbReference type="SUPFAM" id="SSF50370">
    <property type="entry name" value="Ricin B-like lectins"/>
    <property type="match status" value="1"/>
</dbReference>
<organism evidence="3">
    <name type="scientific">Cyprideis torosa</name>
    <dbReference type="NCBI Taxonomy" id="163714"/>
    <lineage>
        <taxon>Eukaryota</taxon>
        <taxon>Metazoa</taxon>
        <taxon>Ecdysozoa</taxon>
        <taxon>Arthropoda</taxon>
        <taxon>Crustacea</taxon>
        <taxon>Oligostraca</taxon>
        <taxon>Ostracoda</taxon>
        <taxon>Podocopa</taxon>
        <taxon>Podocopida</taxon>
        <taxon>Cytherocopina</taxon>
        <taxon>Cytheroidea</taxon>
        <taxon>Cytherideidae</taxon>
        <taxon>Cyprideis</taxon>
    </lineage>
</organism>
<evidence type="ECO:0000256" key="2">
    <source>
        <dbReference type="ARBA" id="ARBA00023157"/>
    </source>
</evidence>